<feature type="compositionally biased region" description="Basic and acidic residues" evidence="1">
    <location>
        <begin position="72"/>
        <end position="81"/>
    </location>
</feature>
<feature type="compositionally biased region" description="Polar residues" evidence="1">
    <location>
        <begin position="94"/>
        <end position="105"/>
    </location>
</feature>
<name>A0A0C3E3A6_9AGAM</name>
<reference evidence="3 4" key="1">
    <citation type="submission" date="2014-04" db="EMBL/GenBank/DDBJ databases">
        <authorList>
            <consortium name="DOE Joint Genome Institute"/>
            <person name="Kuo A."/>
            <person name="Kohler A."/>
            <person name="Nagy L.G."/>
            <person name="Floudas D."/>
            <person name="Copeland A."/>
            <person name="Barry K.W."/>
            <person name="Cichocki N."/>
            <person name="Veneault-Fourrey C."/>
            <person name="LaButti K."/>
            <person name="Lindquist E.A."/>
            <person name="Lipzen A."/>
            <person name="Lundell T."/>
            <person name="Morin E."/>
            <person name="Murat C."/>
            <person name="Sun H."/>
            <person name="Tunlid A."/>
            <person name="Henrissat B."/>
            <person name="Grigoriev I.V."/>
            <person name="Hibbett D.S."/>
            <person name="Martin F."/>
            <person name="Nordberg H.P."/>
            <person name="Cantor M.N."/>
            <person name="Hua S.X."/>
        </authorList>
    </citation>
    <scope>NUCLEOTIDE SEQUENCE [LARGE SCALE GENOMIC DNA]</scope>
    <source>
        <strain evidence="3 4">Foug A</strain>
    </source>
</reference>
<dbReference type="OrthoDB" id="2680521at2759"/>
<organism evidence="3 4">
    <name type="scientific">Scleroderma citrinum Foug A</name>
    <dbReference type="NCBI Taxonomy" id="1036808"/>
    <lineage>
        <taxon>Eukaryota</taxon>
        <taxon>Fungi</taxon>
        <taxon>Dikarya</taxon>
        <taxon>Basidiomycota</taxon>
        <taxon>Agaricomycotina</taxon>
        <taxon>Agaricomycetes</taxon>
        <taxon>Agaricomycetidae</taxon>
        <taxon>Boletales</taxon>
        <taxon>Sclerodermatineae</taxon>
        <taxon>Sclerodermataceae</taxon>
        <taxon>Scleroderma</taxon>
    </lineage>
</organism>
<proteinExistence type="predicted"/>
<evidence type="ECO:0000256" key="1">
    <source>
        <dbReference type="SAM" id="MobiDB-lite"/>
    </source>
</evidence>
<dbReference type="HOGENOM" id="CLU_2238208_0_0_1"/>
<accession>A0A0C3E3A6</accession>
<evidence type="ECO:0000313" key="4">
    <source>
        <dbReference type="Proteomes" id="UP000053989"/>
    </source>
</evidence>
<evidence type="ECO:0000313" key="3">
    <source>
        <dbReference type="EMBL" id="KIM62516.1"/>
    </source>
</evidence>
<dbReference type="EMBL" id="KN822042">
    <property type="protein sequence ID" value="KIM62516.1"/>
    <property type="molecule type" value="Genomic_DNA"/>
</dbReference>
<keyword evidence="2" id="KW-0472">Membrane</keyword>
<reference evidence="4" key="2">
    <citation type="submission" date="2015-01" db="EMBL/GenBank/DDBJ databases">
        <title>Evolutionary Origins and Diversification of the Mycorrhizal Mutualists.</title>
        <authorList>
            <consortium name="DOE Joint Genome Institute"/>
            <consortium name="Mycorrhizal Genomics Consortium"/>
            <person name="Kohler A."/>
            <person name="Kuo A."/>
            <person name="Nagy L.G."/>
            <person name="Floudas D."/>
            <person name="Copeland A."/>
            <person name="Barry K.W."/>
            <person name="Cichocki N."/>
            <person name="Veneault-Fourrey C."/>
            <person name="LaButti K."/>
            <person name="Lindquist E.A."/>
            <person name="Lipzen A."/>
            <person name="Lundell T."/>
            <person name="Morin E."/>
            <person name="Murat C."/>
            <person name="Riley R."/>
            <person name="Ohm R."/>
            <person name="Sun H."/>
            <person name="Tunlid A."/>
            <person name="Henrissat B."/>
            <person name="Grigoriev I.V."/>
            <person name="Hibbett D.S."/>
            <person name="Martin F."/>
        </authorList>
    </citation>
    <scope>NUCLEOTIDE SEQUENCE [LARGE SCALE GENOMIC DNA]</scope>
    <source>
        <strain evidence="4">Foug A</strain>
    </source>
</reference>
<dbReference type="AlphaFoldDB" id="A0A0C3E3A6"/>
<keyword evidence="4" id="KW-1185">Reference proteome</keyword>
<dbReference type="InParanoid" id="A0A0C3E3A6"/>
<dbReference type="Proteomes" id="UP000053989">
    <property type="component" value="Unassembled WGS sequence"/>
</dbReference>
<feature type="transmembrane region" description="Helical" evidence="2">
    <location>
        <begin position="15"/>
        <end position="35"/>
    </location>
</feature>
<evidence type="ECO:0000256" key="2">
    <source>
        <dbReference type="SAM" id="Phobius"/>
    </source>
</evidence>
<sequence>MYIITWTVYQDSPKAFVSTGIGLPILAICGQRVVVDLRRVKPKFYGAEVVSEEVNRQINALSLNIEFTRENDELPATREGDFNPDEEDTCIDLTRTSSGNNGNEA</sequence>
<feature type="region of interest" description="Disordered" evidence="1">
    <location>
        <begin position="72"/>
        <end position="105"/>
    </location>
</feature>
<keyword evidence="2" id="KW-1133">Transmembrane helix</keyword>
<protein>
    <submittedName>
        <fullName evidence="3">Uncharacterized protein</fullName>
    </submittedName>
</protein>
<keyword evidence="2" id="KW-0812">Transmembrane</keyword>
<gene>
    <name evidence="3" type="ORF">SCLCIDRAFT_805142</name>
</gene>